<proteinExistence type="predicted"/>
<reference evidence="2" key="1">
    <citation type="journal article" date="2022" name="bioRxiv">
        <title>Sequencing and chromosome-scale assembly of the giantPleurodeles waltlgenome.</title>
        <authorList>
            <person name="Brown T."/>
            <person name="Elewa A."/>
            <person name="Iarovenko S."/>
            <person name="Subramanian E."/>
            <person name="Araus A.J."/>
            <person name="Petzold A."/>
            <person name="Susuki M."/>
            <person name="Suzuki K.-i.T."/>
            <person name="Hayashi T."/>
            <person name="Toyoda A."/>
            <person name="Oliveira C."/>
            <person name="Osipova E."/>
            <person name="Leigh N.D."/>
            <person name="Simon A."/>
            <person name="Yun M.H."/>
        </authorList>
    </citation>
    <scope>NUCLEOTIDE SEQUENCE</scope>
    <source>
        <strain evidence="2">20211129_DDA</strain>
        <tissue evidence="2">Liver</tissue>
    </source>
</reference>
<feature type="region of interest" description="Disordered" evidence="1">
    <location>
        <begin position="96"/>
        <end position="150"/>
    </location>
</feature>
<evidence type="ECO:0000313" key="2">
    <source>
        <dbReference type="EMBL" id="KAJ1157881.1"/>
    </source>
</evidence>
<keyword evidence="3" id="KW-1185">Reference proteome</keyword>
<organism evidence="2 3">
    <name type="scientific">Pleurodeles waltl</name>
    <name type="common">Iberian ribbed newt</name>
    <dbReference type="NCBI Taxonomy" id="8319"/>
    <lineage>
        <taxon>Eukaryota</taxon>
        <taxon>Metazoa</taxon>
        <taxon>Chordata</taxon>
        <taxon>Craniata</taxon>
        <taxon>Vertebrata</taxon>
        <taxon>Euteleostomi</taxon>
        <taxon>Amphibia</taxon>
        <taxon>Batrachia</taxon>
        <taxon>Caudata</taxon>
        <taxon>Salamandroidea</taxon>
        <taxon>Salamandridae</taxon>
        <taxon>Pleurodelinae</taxon>
        <taxon>Pleurodeles</taxon>
    </lineage>
</organism>
<name>A0AAV7RYL5_PLEWA</name>
<evidence type="ECO:0000313" key="3">
    <source>
        <dbReference type="Proteomes" id="UP001066276"/>
    </source>
</evidence>
<gene>
    <name evidence="2" type="ORF">NDU88_010578</name>
</gene>
<evidence type="ECO:0000256" key="1">
    <source>
        <dbReference type="SAM" id="MobiDB-lite"/>
    </source>
</evidence>
<dbReference type="Proteomes" id="UP001066276">
    <property type="component" value="Chromosome 5"/>
</dbReference>
<comment type="caution">
    <text evidence="2">The sequence shown here is derived from an EMBL/GenBank/DDBJ whole genome shotgun (WGS) entry which is preliminary data.</text>
</comment>
<accession>A0AAV7RYL5</accession>
<dbReference type="AlphaFoldDB" id="A0AAV7RYL5"/>
<dbReference type="EMBL" id="JANPWB010000009">
    <property type="protein sequence ID" value="KAJ1157881.1"/>
    <property type="molecule type" value="Genomic_DNA"/>
</dbReference>
<sequence length="150" mass="16084">MEICRGWCHPVQDLFASKENDVRRDGNCCVTCAWLALACLLTETNQPAQRLRAARLLLNHFSIGRSQAINRAADSRLTIDARGKYSAEIPPAAPAVRLIQAARPASGEDKQGKQSPAGPGTPSLTHGQPREPRCSFAGRPKPASSGAVTQ</sequence>
<protein>
    <submittedName>
        <fullName evidence="2">Uncharacterized protein</fullName>
    </submittedName>
</protein>